<reference evidence="1" key="1">
    <citation type="journal article" date="2015" name="Nature">
        <title>Complex archaea that bridge the gap between prokaryotes and eukaryotes.</title>
        <authorList>
            <person name="Spang A."/>
            <person name="Saw J.H."/>
            <person name="Jorgensen S.L."/>
            <person name="Zaremba-Niedzwiedzka K."/>
            <person name="Martijn J."/>
            <person name="Lind A.E."/>
            <person name="van Eijk R."/>
            <person name="Schleper C."/>
            <person name="Guy L."/>
            <person name="Ettema T.J."/>
        </authorList>
    </citation>
    <scope>NUCLEOTIDE SEQUENCE</scope>
</reference>
<dbReference type="Gene3D" id="3.40.50.1820">
    <property type="entry name" value="alpha/beta hydrolase"/>
    <property type="match status" value="1"/>
</dbReference>
<sequence length="56" mass="6599">MTSPALYWDDYLFFKQEEELWQKSQTLNAKVYVSAGEKELEPFLQSVRQSQAIKAQ</sequence>
<proteinExistence type="predicted"/>
<dbReference type="EMBL" id="LAZR01009762">
    <property type="protein sequence ID" value="KKM70730.1"/>
    <property type="molecule type" value="Genomic_DNA"/>
</dbReference>
<accession>A0A0F9M229</accession>
<organism evidence="1">
    <name type="scientific">marine sediment metagenome</name>
    <dbReference type="NCBI Taxonomy" id="412755"/>
    <lineage>
        <taxon>unclassified sequences</taxon>
        <taxon>metagenomes</taxon>
        <taxon>ecological metagenomes</taxon>
    </lineage>
</organism>
<comment type="caution">
    <text evidence="1">The sequence shown here is derived from an EMBL/GenBank/DDBJ whole genome shotgun (WGS) entry which is preliminary data.</text>
</comment>
<protein>
    <submittedName>
        <fullName evidence="1">Uncharacterized protein</fullName>
    </submittedName>
</protein>
<dbReference type="InterPro" id="IPR029058">
    <property type="entry name" value="AB_hydrolase_fold"/>
</dbReference>
<dbReference type="AlphaFoldDB" id="A0A0F9M229"/>
<name>A0A0F9M229_9ZZZZ</name>
<gene>
    <name evidence="1" type="ORF">LCGC14_1437800</name>
</gene>
<evidence type="ECO:0000313" key="1">
    <source>
        <dbReference type="EMBL" id="KKM70730.1"/>
    </source>
</evidence>